<name>A0ABD0N724_CIRMR</name>
<sequence length="52" mass="6069">CLGVKVCRRSVLLVVLLWLASWLFLNGLVFVHRNMFSDFCTDDKSKEILQRV</sequence>
<organism evidence="2 3">
    <name type="scientific">Cirrhinus mrigala</name>
    <name type="common">Mrigala</name>
    <dbReference type="NCBI Taxonomy" id="683832"/>
    <lineage>
        <taxon>Eukaryota</taxon>
        <taxon>Metazoa</taxon>
        <taxon>Chordata</taxon>
        <taxon>Craniata</taxon>
        <taxon>Vertebrata</taxon>
        <taxon>Euteleostomi</taxon>
        <taxon>Actinopterygii</taxon>
        <taxon>Neopterygii</taxon>
        <taxon>Teleostei</taxon>
        <taxon>Ostariophysi</taxon>
        <taxon>Cypriniformes</taxon>
        <taxon>Cyprinidae</taxon>
        <taxon>Labeoninae</taxon>
        <taxon>Labeonini</taxon>
        <taxon>Cirrhinus</taxon>
    </lineage>
</organism>
<feature type="transmembrane region" description="Helical" evidence="1">
    <location>
        <begin position="12"/>
        <end position="31"/>
    </location>
</feature>
<dbReference type="AlphaFoldDB" id="A0ABD0N724"/>
<feature type="non-terminal residue" evidence="2">
    <location>
        <position position="1"/>
    </location>
</feature>
<accession>A0ABD0N724</accession>
<keyword evidence="3" id="KW-1185">Reference proteome</keyword>
<protein>
    <submittedName>
        <fullName evidence="2">Uncharacterized protein</fullName>
    </submittedName>
</protein>
<keyword evidence="1" id="KW-0812">Transmembrane</keyword>
<comment type="caution">
    <text evidence="2">The sequence shown here is derived from an EMBL/GenBank/DDBJ whole genome shotgun (WGS) entry which is preliminary data.</text>
</comment>
<evidence type="ECO:0000313" key="2">
    <source>
        <dbReference type="EMBL" id="KAL0157002.1"/>
    </source>
</evidence>
<gene>
    <name evidence="2" type="ORF">M9458_048248</name>
</gene>
<evidence type="ECO:0000256" key="1">
    <source>
        <dbReference type="SAM" id="Phobius"/>
    </source>
</evidence>
<dbReference type="EMBL" id="JAMKFB020000024">
    <property type="protein sequence ID" value="KAL0157002.1"/>
    <property type="molecule type" value="Genomic_DNA"/>
</dbReference>
<reference evidence="2 3" key="1">
    <citation type="submission" date="2024-05" db="EMBL/GenBank/DDBJ databases">
        <title>Genome sequencing and assembly of Indian major carp, Cirrhinus mrigala (Hamilton, 1822).</title>
        <authorList>
            <person name="Mohindra V."/>
            <person name="Chowdhury L.M."/>
            <person name="Lal K."/>
            <person name="Jena J.K."/>
        </authorList>
    </citation>
    <scope>NUCLEOTIDE SEQUENCE [LARGE SCALE GENOMIC DNA]</scope>
    <source>
        <strain evidence="2">CM1030</strain>
        <tissue evidence="2">Blood</tissue>
    </source>
</reference>
<feature type="non-terminal residue" evidence="2">
    <location>
        <position position="52"/>
    </location>
</feature>
<keyword evidence="1" id="KW-0472">Membrane</keyword>
<keyword evidence="1" id="KW-1133">Transmembrane helix</keyword>
<proteinExistence type="predicted"/>
<evidence type="ECO:0000313" key="3">
    <source>
        <dbReference type="Proteomes" id="UP001529510"/>
    </source>
</evidence>
<dbReference type="Proteomes" id="UP001529510">
    <property type="component" value="Unassembled WGS sequence"/>
</dbReference>